<dbReference type="Proteomes" id="UP000198771">
    <property type="component" value="Unassembled WGS sequence"/>
</dbReference>
<dbReference type="OrthoDB" id="9804474at2"/>
<dbReference type="InterPro" id="IPR015422">
    <property type="entry name" value="PyrdxlP-dep_Trfase_small"/>
</dbReference>
<evidence type="ECO:0000256" key="4">
    <source>
        <dbReference type="ARBA" id="ARBA00022679"/>
    </source>
</evidence>
<proteinExistence type="inferred from homology"/>
<evidence type="ECO:0000256" key="2">
    <source>
        <dbReference type="ARBA" id="ARBA00004982"/>
    </source>
</evidence>
<dbReference type="InterPro" id="IPR004838">
    <property type="entry name" value="NHTrfase_class1_PyrdxlP-BS"/>
</dbReference>
<dbReference type="GO" id="GO:0010285">
    <property type="term" value="F:L,L-diaminopimelate aminotransferase activity"/>
    <property type="evidence" value="ECO:0007669"/>
    <property type="project" value="UniProtKB-EC"/>
</dbReference>
<evidence type="ECO:0000256" key="5">
    <source>
        <dbReference type="ARBA" id="ARBA00022898"/>
    </source>
</evidence>
<dbReference type="STRING" id="617002.SAMN05660653_01548"/>
<dbReference type="InterPro" id="IPR015424">
    <property type="entry name" value="PyrdxlP-dep_Trfase"/>
</dbReference>
<dbReference type="NCBIfam" id="TIGR03540">
    <property type="entry name" value="DapC_direct"/>
    <property type="match status" value="1"/>
</dbReference>
<dbReference type="AlphaFoldDB" id="A0A1G6CIB1"/>
<comment type="pathway">
    <text evidence="2">Amino-acid biosynthesis; L-lysine biosynthesis via DAP pathway; LL-2,6-diaminopimelate from (S)-tetrahydrodipicolinate (aminotransferase route): step 1/1.</text>
</comment>
<dbReference type="InterPro" id="IPR050881">
    <property type="entry name" value="LL-DAP_aminotransferase"/>
</dbReference>
<reference evidence="9 10" key="1">
    <citation type="submission" date="2016-10" db="EMBL/GenBank/DDBJ databases">
        <authorList>
            <person name="de Groot N.N."/>
        </authorList>
    </citation>
    <scope>NUCLEOTIDE SEQUENCE [LARGE SCALE GENOMIC DNA]</scope>
    <source>
        <strain evidence="9 10">ASO4-2</strain>
    </source>
</reference>
<dbReference type="Pfam" id="PF00155">
    <property type="entry name" value="Aminotran_1_2"/>
    <property type="match status" value="1"/>
</dbReference>
<accession>A0A1G6CIB1</accession>
<evidence type="ECO:0000259" key="8">
    <source>
        <dbReference type="Pfam" id="PF00155"/>
    </source>
</evidence>
<evidence type="ECO:0000313" key="9">
    <source>
        <dbReference type="EMBL" id="SDB32617.1"/>
    </source>
</evidence>
<evidence type="ECO:0000256" key="7">
    <source>
        <dbReference type="RuleBase" id="RU000481"/>
    </source>
</evidence>
<dbReference type="InterPro" id="IPR015421">
    <property type="entry name" value="PyrdxlP-dep_Trfase_major"/>
</dbReference>
<dbReference type="GO" id="GO:0030170">
    <property type="term" value="F:pyridoxal phosphate binding"/>
    <property type="evidence" value="ECO:0007669"/>
    <property type="project" value="InterPro"/>
</dbReference>
<dbReference type="InterPro" id="IPR019881">
    <property type="entry name" value="DAP-NH2Trfase_DapL_Desulfo"/>
</dbReference>
<keyword evidence="5" id="KW-0663">Pyridoxal phosphate</keyword>
<protein>
    <recommendedName>
        <fullName evidence="7">Aminotransferase</fullName>
        <ecNumber evidence="7">2.6.1.-</ecNumber>
    </recommendedName>
</protein>
<evidence type="ECO:0000256" key="6">
    <source>
        <dbReference type="ARBA" id="ARBA00051934"/>
    </source>
</evidence>
<dbReference type="RefSeq" id="WP_092119618.1">
    <property type="nucleotide sequence ID" value="NZ_FMXO01000008.1"/>
</dbReference>
<dbReference type="InterPro" id="IPR019942">
    <property type="entry name" value="DapL/ALD1"/>
</dbReference>
<dbReference type="CDD" id="cd00609">
    <property type="entry name" value="AAT_like"/>
    <property type="match status" value="1"/>
</dbReference>
<gene>
    <name evidence="9" type="ORF">SAMN05660653_01548</name>
</gene>
<dbReference type="EC" id="2.6.1.-" evidence="7"/>
<dbReference type="PANTHER" id="PTHR42832:SF3">
    <property type="entry name" value="L-GLUTAMINE--4-(METHYLSULFANYL)-2-OXOBUTANOATE AMINOTRANSFERASE"/>
    <property type="match status" value="1"/>
</dbReference>
<dbReference type="UniPathway" id="UPA00034">
    <property type="reaction ID" value="UER00466"/>
</dbReference>
<feature type="domain" description="Aminotransferase class I/classII large" evidence="8">
    <location>
        <begin position="34"/>
        <end position="385"/>
    </location>
</feature>
<dbReference type="InterPro" id="IPR004839">
    <property type="entry name" value="Aminotransferase_I/II_large"/>
</dbReference>
<dbReference type="SUPFAM" id="SSF53383">
    <property type="entry name" value="PLP-dependent transferases"/>
    <property type="match status" value="1"/>
</dbReference>
<sequence length="388" mass="42820">MPNFKPAQRLAQLPPYLFAEIDRVKNEVKAKGVDIIDLGVGDPDLPTPDFIIESMNKAITKGENHRYPSYSGMNTFRECVAKWYDTRFGVRLDPKAQVLSLIGSKEGLAHFPLAYVDPGDLVITSTPNYPVYPIATMFAGGEIYFAPLTEDNDFLPDLEAISPDIWKKAKIFFLNYPNNPTSAMAPRSFYEQLIAKAKEYNTILVHDAAYSEMYYNSANKPLSILEIPGAMDVAIEFHSLSKTYNMTGWRVGMAVGNAELVQGLGKIKSNIDSGIFQAVQEAGITALEKGESFAQEMRDIYKGRRDVAVAELCKIGLDCRSPEATFYIWTKVPKGLDSAGFVTKVLQETGVVVTPGNGFGAPGEGYFRIALTVGEDRLREALGRIAKL</sequence>
<evidence type="ECO:0000313" key="10">
    <source>
        <dbReference type="Proteomes" id="UP000198771"/>
    </source>
</evidence>
<keyword evidence="10" id="KW-1185">Reference proteome</keyword>
<dbReference type="Gene3D" id="3.40.640.10">
    <property type="entry name" value="Type I PLP-dependent aspartate aminotransferase-like (Major domain)"/>
    <property type="match status" value="1"/>
</dbReference>
<dbReference type="EMBL" id="FMXO01000008">
    <property type="protein sequence ID" value="SDB32617.1"/>
    <property type="molecule type" value="Genomic_DNA"/>
</dbReference>
<evidence type="ECO:0000256" key="1">
    <source>
        <dbReference type="ARBA" id="ARBA00001933"/>
    </source>
</evidence>
<dbReference type="Gene3D" id="3.90.1150.10">
    <property type="entry name" value="Aspartate Aminotransferase, domain 1"/>
    <property type="match status" value="1"/>
</dbReference>
<dbReference type="GO" id="GO:0009089">
    <property type="term" value="P:lysine biosynthetic process via diaminopimelate"/>
    <property type="evidence" value="ECO:0007669"/>
    <property type="project" value="UniProtKB-UniPathway"/>
</dbReference>
<keyword evidence="3 7" id="KW-0032">Aminotransferase</keyword>
<dbReference type="PROSITE" id="PS00105">
    <property type="entry name" value="AA_TRANSFER_CLASS_1"/>
    <property type="match status" value="1"/>
</dbReference>
<comment type="catalytic activity">
    <reaction evidence="6">
        <text>(2S,6S)-2,6-diaminopimelate + 2-oxoglutarate = (S)-2,3,4,5-tetrahydrodipicolinate + L-glutamate + H2O + H(+)</text>
        <dbReference type="Rhea" id="RHEA:23988"/>
        <dbReference type="ChEBI" id="CHEBI:15377"/>
        <dbReference type="ChEBI" id="CHEBI:15378"/>
        <dbReference type="ChEBI" id="CHEBI:16810"/>
        <dbReference type="ChEBI" id="CHEBI:16845"/>
        <dbReference type="ChEBI" id="CHEBI:29985"/>
        <dbReference type="ChEBI" id="CHEBI:57609"/>
        <dbReference type="EC" id="2.6.1.83"/>
    </reaction>
</comment>
<dbReference type="HAMAP" id="MF_01642">
    <property type="entry name" value="DapL_aminotrans_1"/>
    <property type="match status" value="1"/>
</dbReference>
<comment type="cofactor">
    <cofactor evidence="1 7">
        <name>pyridoxal 5'-phosphate</name>
        <dbReference type="ChEBI" id="CHEBI:597326"/>
    </cofactor>
</comment>
<name>A0A1G6CIB1_9BACT</name>
<comment type="similarity">
    <text evidence="7">Belongs to the class-I pyridoxal-phosphate-dependent aminotransferase family.</text>
</comment>
<organism evidence="9 10">
    <name type="scientific">Desulfonatronum thiosulfatophilum</name>
    <dbReference type="NCBI Taxonomy" id="617002"/>
    <lineage>
        <taxon>Bacteria</taxon>
        <taxon>Pseudomonadati</taxon>
        <taxon>Thermodesulfobacteriota</taxon>
        <taxon>Desulfovibrionia</taxon>
        <taxon>Desulfovibrionales</taxon>
        <taxon>Desulfonatronaceae</taxon>
        <taxon>Desulfonatronum</taxon>
    </lineage>
</organism>
<dbReference type="PANTHER" id="PTHR42832">
    <property type="entry name" value="AMINO ACID AMINOTRANSFERASE"/>
    <property type="match status" value="1"/>
</dbReference>
<evidence type="ECO:0000256" key="3">
    <source>
        <dbReference type="ARBA" id="ARBA00022576"/>
    </source>
</evidence>
<dbReference type="NCBIfam" id="NF006756">
    <property type="entry name" value="PRK09276.1"/>
    <property type="match status" value="1"/>
</dbReference>
<keyword evidence="4 7" id="KW-0808">Transferase</keyword>